<comment type="caution">
    <text evidence="9">The sequence shown here is derived from an EMBL/GenBank/DDBJ whole genome shotgun (WGS) entry which is preliminary data.</text>
</comment>
<evidence type="ECO:0000256" key="4">
    <source>
        <dbReference type="ARBA" id="ARBA00022692"/>
    </source>
</evidence>
<dbReference type="AlphaFoldDB" id="A0A7C1BE86"/>
<feature type="domain" description="ABC transmembrane type-1" evidence="8">
    <location>
        <begin position="71"/>
        <end position="282"/>
    </location>
</feature>
<dbReference type="Proteomes" id="UP000885931">
    <property type="component" value="Unassembled WGS sequence"/>
</dbReference>
<dbReference type="InterPro" id="IPR000515">
    <property type="entry name" value="MetI-like"/>
</dbReference>
<dbReference type="GO" id="GO:0005886">
    <property type="term" value="C:plasma membrane"/>
    <property type="evidence" value="ECO:0007669"/>
    <property type="project" value="UniProtKB-SubCell"/>
</dbReference>
<dbReference type="EMBL" id="DRBW01000229">
    <property type="protein sequence ID" value="HDM90789.1"/>
    <property type="molecule type" value="Genomic_DNA"/>
</dbReference>
<dbReference type="GO" id="GO:0055085">
    <property type="term" value="P:transmembrane transport"/>
    <property type="evidence" value="ECO:0007669"/>
    <property type="project" value="InterPro"/>
</dbReference>
<protein>
    <submittedName>
        <fullName evidence="9">Sugar ABC transporter permease</fullName>
    </submittedName>
</protein>
<feature type="transmembrane region" description="Helical" evidence="7">
    <location>
        <begin position="105"/>
        <end position="125"/>
    </location>
</feature>
<evidence type="ECO:0000256" key="6">
    <source>
        <dbReference type="ARBA" id="ARBA00023136"/>
    </source>
</evidence>
<evidence type="ECO:0000259" key="8">
    <source>
        <dbReference type="PROSITE" id="PS50928"/>
    </source>
</evidence>
<organism evidence="9">
    <name type="scientific">candidate division WOR-3 bacterium</name>
    <dbReference type="NCBI Taxonomy" id="2052148"/>
    <lineage>
        <taxon>Bacteria</taxon>
        <taxon>Bacteria division WOR-3</taxon>
    </lineage>
</organism>
<evidence type="ECO:0000313" key="9">
    <source>
        <dbReference type="EMBL" id="HDM90789.1"/>
    </source>
</evidence>
<dbReference type="PANTHER" id="PTHR43005">
    <property type="entry name" value="BLR7065 PROTEIN"/>
    <property type="match status" value="1"/>
</dbReference>
<dbReference type="InterPro" id="IPR035906">
    <property type="entry name" value="MetI-like_sf"/>
</dbReference>
<keyword evidence="6 7" id="KW-0472">Membrane</keyword>
<evidence type="ECO:0000256" key="7">
    <source>
        <dbReference type="RuleBase" id="RU363032"/>
    </source>
</evidence>
<feature type="transmembrane region" description="Helical" evidence="7">
    <location>
        <begin position="199"/>
        <end position="221"/>
    </location>
</feature>
<reference evidence="9" key="1">
    <citation type="journal article" date="2020" name="mSystems">
        <title>Genome- and Community-Level Interaction Insights into Carbon Utilization and Element Cycling Functions of Hydrothermarchaeota in Hydrothermal Sediment.</title>
        <authorList>
            <person name="Zhou Z."/>
            <person name="Liu Y."/>
            <person name="Xu W."/>
            <person name="Pan J."/>
            <person name="Luo Z.H."/>
            <person name="Li M."/>
        </authorList>
    </citation>
    <scope>NUCLEOTIDE SEQUENCE [LARGE SCALE GENOMIC DNA]</scope>
    <source>
        <strain evidence="9">HyVt-237</strain>
    </source>
</reference>
<dbReference type="Gene3D" id="1.10.3720.10">
    <property type="entry name" value="MetI-like"/>
    <property type="match status" value="1"/>
</dbReference>
<sequence length="293" mass="32336">MKRGNLCSPASGEALPFILPVILFMLLLVALPVIGTFINSLFRDVPFLEKRFVGFGNFARLFKDPGFRESLLFTALFLLISVSLEMVLGTLFALTMNEKSRLTTLLRVAVLLPWVIPVAVGARIWQLIYNYDYGLLNSIIVLFGGTPVNWLGSPGLALFSVILADVWKTTPFVALIVLTGLKAIPEEVYEQARIDGTNLFNRFFLITFPILRPVFTVALLFRTIDALRVFDVIYVLTGGGPGGSTTSISLFAYRYFLLGDFGLGSASSVVLFLIALSLSVLYLRAARFKEAIS</sequence>
<dbReference type="PANTHER" id="PTHR43005:SF2">
    <property type="entry name" value="INTEGRAL MEMBRANE SUGAR TRANSPORT PROTEIN"/>
    <property type="match status" value="1"/>
</dbReference>
<gene>
    <name evidence="9" type="ORF">ENG67_06260</name>
</gene>
<evidence type="ECO:0000256" key="1">
    <source>
        <dbReference type="ARBA" id="ARBA00004651"/>
    </source>
</evidence>
<dbReference type="SUPFAM" id="SSF161098">
    <property type="entry name" value="MetI-like"/>
    <property type="match status" value="1"/>
</dbReference>
<feature type="transmembrane region" description="Helical" evidence="7">
    <location>
        <begin position="158"/>
        <end position="179"/>
    </location>
</feature>
<keyword evidence="4 7" id="KW-0812">Transmembrane</keyword>
<evidence type="ECO:0000256" key="2">
    <source>
        <dbReference type="ARBA" id="ARBA00022448"/>
    </source>
</evidence>
<keyword evidence="5 7" id="KW-1133">Transmembrane helix</keyword>
<keyword evidence="3" id="KW-1003">Cell membrane</keyword>
<evidence type="ECO:0000256" key="5">
    <source>
        <dbReference type="ARBA" id="ARBA00022989"/>
    </source>
</evidence>
<evidence type="ECO:0000256" key="3">
    <source>
        <dbReference type="ARBA" id="ARBA00022475"/>
    </source>
</evidence>
<feature type="transmembrane region" description="Helical" evidence="7">
    <location>
        <begin position="21"/>
        <end position="42"/>
    </location>
</feature>
<comment type="subcellular location">
    <subcellularLocation>
        <location evidence="1 7">Cell membrane</location>
        <topology evidence="1 7">Multi-pass membrane protein</topology>
    </subcellularLocation>
</comment>
<comment type="similarity">
    <text evidence="7">Belongs to the binding-protein-dependent transport system permease family.</text>
</comment>
<feature type="transmembrane region" description="Helical" evidence="7">
    <location>
        <begin position="71"/>
        <end position="93"/>
    </location>
</feature>
<name>A0A7C1BE86_UNCW3</name>
<dbReference type="PROSITE" id="PS50928">
    <property type="entry name" value="ABC_TM1"/>
    <property type="match status" value="1"/>
</dbReference>
<dbReference type="Pfam" id="PF00528">
    <property type="entry name" value="BPD_transp_1"/>
    <property type="match status" value="1"/>
</dbReference>
<keyword evidence="2 7" id="KW-0813">Transport</keyword>
<proteinExistence type="inferred from homology"/>
<feature type="transmembrane region" description="Helical" evidence="7">
    <location>
        <begin position="262"/>
        <end position="283"/>
    </location>
</feature>
<accession>A0A7C1BE86</accession>
<dbReference type="CDD" id="cd06261">
    <property type="entry name" value="TM_PBP2"/>
    <property type="match status" value="1"/>
</dbReference>